<organism evidence="4 5">
    <name type="scientific">Stephanodiscus triporus</name>
    <dbReference type="NCBI Taxonomy" id="2934178"/>
    <lineage>
        <taxon>Eukaryota</taxon>
        <taxon>Sar</taxon>
        <taxon>Stramenopiles</taxon>
        <taxon>Ochrophyta</taxon>
        <taxon>Bacillariophyta</taxon>
        <taxon>Coscinodiscophyceae</taxon>
        <taxon>Thalassiosirophycidae</taxon>
        <taxon>Stephanodiscales</taxon>
        <taxon>Stephanodiscaceae</taxon>
        <taxon>Stephanodiscus</taxon>
    </lineage>
</organism>
<dbReference type="AlphaFoldDB" id="A0ABD3PWB1"/>
<evidence type="ECO:0000313" key="5">
    <source>
        <dbReference type="Proteomes" id="UP001530315"/>
    </source>
</evidence>
<keyword evidence="2" id="KW-0732">Signal</keyword>
<protein>
    <recommendedName>
        <fullName evidence="3">SET domain-containing protein</fullName>
    </recommendedName>
</protein>
<dbReference type="Gene3D" id="2.170.270.10">
    <property type="entry name" value="SET domain"/>
    <property type="match status" value="1"/>
</dbReference>
<feature type="region of interest" description="Disordered" evidence="1">
    <location>
        <begin position="26"/>
        <end position="48"/>
    </location>
</feature>
<keyword evidence="5" id="KW-1185">Reference proteome</keyword>
<feature type="signal peptide" evidence="2">
    <location>
        <begin position="1"/>
        <end position="18"/>
    </location>
</feature>
<name>A0ABD3PWB1_9STRA</name>
<dbReference type="InterPro" id="IPR046341">
    <property type="entry name" value="SET_dom_sf"/>
</dbReference>
<feature type="chain" id="PRO_5044878501" description="SET domain-containing protein" evidence="2">
    <location>
        <begin position="19"/>
        <end position="334"/>
    </location>
</feature>
<dbReference type="CDD" id="cd08161">
    <property type="entry name" value="SET"/>
    <property type="match status" value="1"/>
</dbReference>
<dbReference type="Pfam" id="PF00856">
    <property type="entry name" value="SET"/>
    <property type="match status" value="1"/>
</dbReference>
<accession>A0ABD3PWB1</accession>
<feature type="compositionally biased region" description="Low complexity" evidence="1">
    <location>
        <begin position="26"/>
        <end position="37"/>
    </location>
</feature>
<dbReference type="EMBL" id="JALLAZ020000560">
    <property type="protein sequence ID" value="KAL3792385.1"/>
    <property type="molecule type" value="Genomic_DNA"/>
</dbReference>
<sequence length="334" mass="36996">MRSIAIALLGLSVALAVASVSGDAACDASDSSSSSGDKNCAPKKDDGSHDAITGADEMIVRPIWWEYSIDQLFEDYFDCGSVIYGYSDDNSDDDFVALLDDRAERGRYTKNSDVVSEAQLQKLRHQWEMLREKYVREVNLVPIFHEAENDSTTAARDGGFDFEERPRTHGVSAIVVPSRIGDAGPTKGRGVFATASIPKDSLIINLDSGSTGVFKVGHSWREFAVSLPRDVACNFIEWSWVQMILPTSETDDDIRNGLSIFIAFDETNLMNNADWDSEEANTRCGSPPKHQGGEWGHCRFHYYAARDIAAGEELLLRYGDFEEISQRGWVDIGL</sequence>
<dbReference type="Proteomes" id="UP001530315">
    <property type="component" value="Unassembled WGS sequence"/>
</dbReference>
<reference evidence="4 5" key="1">
    <citation type="submission" date="2024-10" db="EMBL/GenBank/DDBJ databases">
        <title>Updated reference genomes for cyclostephanoid diatoms.</title>
        <authorList>
            <person name="Roberts W.R."/>
            <person name="Alverson A.J."/>
        </authorList>
    </citation>
    <scope>NUCLEOTIDE SEQUENCE [LARGE SCALE GENOMIC DNA]</scope>
    <source>
        <strain evidence="4 5">AJA276-08</strain>
    </source>
</reference>
<dbReference type="InterPro" id="IPR001214">
    <property type="entry name" value="SET_dom"/>
</dbReference>
<evidence type="ECO:0000256" key="1">
    <source>
        <dbReference type="SAM" id="MobiDB-lite"/>
    </source>
</evidence>
<gene>
    <name evidence="4" type="ORF">ACHAW5_010786</name>
</gene>
<proteinExistence type="predicted"/>
<dbReference type="SUPFAM" id="SSF82199">
    <property type="entry name" value="SET domain"/>
    <property type="match status" value="1"/>
</dbReference>
<evidence type="ECO:0000256" key="2">
    <source>
        <dbReference type="SAM" id="SignalP"/>
    </source>
</evidence>
<comment type="caution">
    <text evidence="4">The sequence shown here is derived from an EMBL/GenBank/DDBJ whole genome shotgun (WGS) entry which is preliminary data.</text>
</comment>
<dbReference type="PROSITE" id="PS50280">
    <property type="entry name" value="SET"/>
    <property type="match status" value="1"/>
</dbReference>
<feature type="domain" description="SET" evidence="3">
    <location>
        <begin position="171"/>
        <end position="319"/>
    </location>
</feature>
<evidence type="ECO:0000313" key="4">
    <source>
        <dbReference type="EMBL" id="KAL3792385.1"/>
    </source>
</evidence>
<evidence type="ECO:0000259" key="3">
    <source>
        <dbReference type="PROSITE" id="PS50280"/>
    </source>
</evidence>